<evidence type="ECO:0000256" key="6">
    <source>
        <dbReference type="PROSITE-ProRule" id="PRU00723"/>
    </source>
</evidence>
<dbReference type="GO" id="GO:0003723">
    <property type="term" value="F:RNA binding"/>
    <property type="evidence" value="ECO:0007669"/>
    <property type="project" value="UniProtKB-UniRule"/>
</dbReference>
<dbReference type="InterPro" id="IPR009145">
    <property type="entry name" value="U2AF_small"/>
</dbReference>
<dbReference type="PROSITE" id="PS50102">
    <property type="entry name" value="RRM"/>
    <property type="match status" value="1"/>
</dbReference>
<dbReference type="AlphaFoldDB" id="A0A9W8A6T4"/>
<evidence type="ECO:0000313" key="11">
    <source>
        <dbReference type="Proteomes" id="UP001150569"/>
    </source>
</evidence>
<dbReference type="GO" id="GO:0008270">
    <property type="term" value="F:zinc ion binding"/>
    <property type="evidence" value="ECO:0007669"/>
    <property type="project" value="UniProtKB-KW"/>
</dbReference>
<dbReference type="PRINTS" id="PR01848">
    <property type="entry name" value="U2AUXFACTOR"/>
</dbReference>
<evidence type="ECO:0000256" key="7">
    <source>
        <dbReference type="SAM" id="MobiDB-lite"/>
    </source>
</evidence>
<dbReference type="SMART" id="SM00360">
    <property type="entry name" value="RRM"/>
    <property type="match status" value="1"/>
</dbReference>
<feature type="zinc finger region" description="C3H1-type" evidence="6">
    <location>
        <begin position="134"/>
        <end position="161"/>
    </location>
</feature>
<evidence type="ECO:0000259" key="9">
    <source>
        <dbReference type="PROSITE" id="PS50103"/>
    </source>
</evidence>
<sequence length="219" mass="25003">MAHYMASIYGTEGDPIYCTFYHKIGACLHVDSCARKHVHPTYAPVVLLPNFYQPGSHHSQRVLDTLYENLFTELSLQYGEIKRIRICENESEHLAGNVYIQFRRSEDALKAVEALNNRYYDGRPVYAELSPVTNFEEAVCRQHEKGACRRGGNCNFMHLVHPTSALKRDLLRAQDAYLDERQRAPRSHRESRAQSPDRDMSSERGKDTPTAAEATPTMA</sequence>
<dbReference type="GO" id="GO:0000398">
    <property type="term" value="P:mRNA splicing, via spliceosome"/>
    <property type="evidence" value="ECO:0007669"/>
    <property type="project" value="InterPro"/>
</dbReference>
<keyword evidence="11" id="KW-1185">Reference proteome</keyword>
<dbReference type="OrthoDB" id="423462at2759"/>
<keyword evidence="5" id="KW-0694">RNA-binding</keyword>
<gene>
    <name evidence="10" type="ORF">IWQ60_005253</name>
</gene>
<dbReference type="Pfam" id="PF00642">
    <property type="entry name" value="zf-CCCH"/>
    <property type="match status" value="1"/>
</dbReference>
<evidence type="ECO:0000256" key="2">
    <source>
        <dbReference type="ARBA" id="ARBA00022737"/>
    </source>
</evidence>
<dbReference type="Gene3D" id="3.30.70.330">
    <property type="match status" value="1"/>
</dbReference>
<feature type="compositionally biased region" description="Basic and acidic residues" evidence="7">
    <location>
        <begin position="178"/>
        <end position="207"/>
    </location>
</feature>
<dbReference type="SUPFAM" id="SSF90229">
    <property type="entry name" value="CCCH zinc finger"/>
    <property type="match status" value="1"/>
</dbReference>
<evidence type="ECO:0000313" key="10">
    <source>
        <dbReference type="EMBL" id="KAJ1924373.1"/>
    </source>
</evidence>
<protein>
    <submittedName>
        <fullName evidence="10">Uncharacterized protein</fullName>
    </submittedName>
</protein>
<keyword evidence="1 6" id="KW-0479">Metal-binding</keyword>
<feature type="domain" description="RRM" evidence="8">
    <location>
        <begin position="44"/>
        <end position="132"/>
    </location>
</feature>
<dbReference type="EMBL" id="JANBPT010000277">
    <property type="protein sequence ID" value="KAJ1924373.1"/>
    <property type="molecule type" value="Genomic_DNA"/>
</dbReference>
<dbReference type="SUPFAM" id="SSF54928">
    <property type="entry name" value="RNA-binding domain, RBD"/>
    <property type="match status" value="1"/>
</dbReference>
<dbReference type="SMART" id="SM00356">
    <property type="entry name" value="ZnF_C3H1"/>
    <property type="match status" value="2"/>
</dbReference>
<keyword evidence="4 6" id="KW-0862">Zinc</keyword>
<evidence type="ECO:0000256" key="5">
    <source>
        <dbReference type="PROSITE-ProRule" id="PRU00176"/>
    </source>
</evidence>
<accession>A0A9W8A6T4</accession>
<dbReference type="Pfam" id="PF00076">
    <property type="entry name" value="RRM_1"/>
    <property type="match status" value="1"/>
</dbReference>
<dbReference type="InterPro" id="IPR003954">
    <property type="entry name" value="RRM_euk-type"/>
</dbReference>
<dbReference type="PROSITE" id="PS50103">
    <property type="entry name" value="ZF_C3H1"/>
    <property type="match status" value="2"/>
</dbReference>
<feature type="domain" description="C3H1-type" evidence="9">
    <location>
        <begin position="12"/>
        <end position="40"/>
    </location>
</feature>
<feature type="region of interest" description="Disordered" evidence="7">
    <location>
        <begin position="178"/>
        <end position="219"/>
    </location>
</feature>
<organism evidence="10 11">
    <name type="scientific">Tieghemiomyces parasiticus</name>
    <dbReference type="NCBI Taxonomy" id="78921"/>
    <lineage>
        <taxon>Eukaryota</taxon>
        <taxon>Fungi</taxon>
        <taxon>Fungi incertae sedis</taxon>
        <taxon>Zoopagomycota</taxon>
        <taxon>Kickxellomycotina</taxon>
        <taxon>Dimargaritomycetes</taxon>
        <taxon>Dimargaritales</taxon>
        <taxon>Dimargaritaceae</taxon>
        <taxon>Tieghemiomyces</taxon>
    </lineage>
</organism>
<dbReference type="GO" id="GO:0089701">
    <property type="term" value="C:U2AF complex"/>
    <property type="evidence" value="ECO:0007669"/>
    <property type="project" value="InterPro"/>
</dbReference>
<dbReference type="InterPro" id="IPR035979">
    <property type="entry name" value="RBD_domain_sf"/>
</dbReference>
<feature type="compositionally biased region" description="Low complexity" evidence="7">
    <location>
        <begin position="208"/>
        <end position="219"/>
    </location>
</feature>
<evidence type="ECO:0000256" key="1">
    <source>
        <dbReference type="ARBA" id="ARBA00022723"/>
    </source>
</evidence>
<feature type="domain" description="C3H1-type" evidence="9">
    <location>
        <begin position="134"/>
        <end position="161"/>
    </location>
</feature>
<proteinExistence type="predicted"/>
<dbReference type="Proteomes" id="UP001150569">
    <property type="component" value="Unassembled WGS sequence"/>
</dbReference>
<evidence type="ECO:0000259" key="8">
    <source>
        <dbReference type="PROSITE" id="PS50102"/>
    </source>
</evidence>
<reference evidence="10" key="1">
    <citation type="submission" date="2022-07" db="EMBL/GenBank/DDBJ databases">
        <title>Phylogenomic reconstructions and comparative analyses of Kickxellomycotina fungi.</title>
        <authorList>
            <person name="Reynolds N.K."/>
            <person name="Stajich J.E."/>
            <person name="Barry K."/>
            <person name="Grigoriev I.V."/>
            <person name="Crous P."/>
            <person name="Smith M.E."/>
        </authorList>
    </citation>
    <scope>NUCLEOTIDE SEQUENCE</scope>
    <source>
        <strain evidence="10">RSA 861</strain>
    </source>
</reference>
<keyword evidence="3 6" id="KW-0863">Zinc-finger</keyword>
<dbReference type="InterPro" id="IPR000571">
    <property type="entry name" value="Znf_CCCH"/>
</dbReference>
<name>A0A9W8A6T4_9FUNG</name>
<evidence type="ECO:0000256" key="4">
    <source>
        <dbReference type="ARBA" id="ARBA00022833"/>
    </source>
</evidence>
<keyword evidence="2" id="KW-0677">Repeat</keyword>
<dbReference type="SMART" id="SM00361">
    <property type="entry name" value="RRM_1"/>
    <property type="match status" value="1"/>
</dbReference>
<dbReference type="PANTHER" id="PTHR12620">
    <property type="entry name" value="U2 SNRNP AUXILIARY FACTOR, SMALL SUBUNIT"/>
    <property type="match status" value="1"/>
</dbReference>
<evidence type="ECO:0000256" key="3">
    <source>
        <dbReference type="ARBA" id="ARBA00022771"/>
    </source>
</evidence>
<dbReference type="InterPro" id="IPR000504">
    <property type="entry name" value="RRM_dom"/>
</dbReference>
<dbReference type="InterPro" id="IPR012677">
    <property type="entry name" value="Nucleotide-bd_a/b_plait_sf"/>
</dbReference>
<feature type="zinc finger region" description="C3H1-type" evidence="6">
    <location>
        <begin position="12"/>
        <end position="40"/>
    </location>
</feature>
<dbReference type="InterPro" id="IPR036855">
    <property type="entry name" value="Znf_CCCH_sf"/>
</dbReference>
<comment type="caution">
    <text evidence="10">The sequence shown here is derived from an EMBL/GenBank/DDBJ whole genome shotgun (WGS) entry which is preliminary data.</text>
</comment>